<sequence>MRTDMPPPLVFIFAQRQAKLTVREKERHVELSSLLDAKRGCRVGSDLFCRPERLESFCRLLGEINKAFHAALHGAGKIKPPAQYK</sequence>
<organism evidence="1 2">
    <name type="scientific">Batillaria attramentaria</name>
    <dbReference type="NCBI Taxonomy" id="370345"/>
    <lineage>
        <taxon>Eukaryota</taxon>
        <taxon>Metazoa</taxon>
        <taxon>Spiralia</taxon>
        <taxon>Lophotrochozoa</taxon>
        <taxon>Mollusca</taxon>
        <taxon>Gastropoda</taxon>
        <taxon>Caenogastropoda</taxon>
        <taxon>Sorbeoconcha</taxon>
        <taxon>Cerithioidea</taxon>
        <taxon>Batillariidae</taxon>
        <taxon>Batillaria</taxon>
    </lineage>
</organism>
<gene>
    <name evidence="1" type="ORF">BaRGS_00009337</name>
</gene>
<keyword evidence="2" id="KW-1185">Reference proteome</keyword>
<evidence type="ECO:0000313" key="1">
    <source>
        <dbReference type="EMBL" id="KAK7499362.1"/>
    </source>
</evidence>
<dbReference type="Proteomes" id="UP001519460">
    <property type="component" value="Unassembled WGS sequence"/>
</dbReference>
<protein>
    <submittedName>
        <fullName evidence="1">Uncharacterized protein</fullName>
    </submittedName>
</protein>
<accession>A0ABD0LK52</accession>
<proteinExistence type="predicted"/>
<evidence type="ECO:0000313" key="2">
    <source>
        <dbReference type="Proteomes" id="UP001519460"/>
    </source>
</evidence>
<name>A0ABD0LK52_9CAEN</name>
<dbReference type="EMBL" id="JACVVK020000044">
    <property type="protein sequence ID" value="KAK7499362.1"/>
    <property type="molecule type" value="Genomic_DNA"/>
</dbReference>
<dbReference type="AlphaFoldDB" id="A0ABD0LK52"/>
<comment type="caution">
    <text evidence="1">The sequence shown here is derived from an EMBL/GenBank/DDBJ whole genome shotgun (WGS) entry which is preliminary data.</text>
</comment>
<reference evidence="1 2" key="1">
    <citation type="journal article" date="2023" name="Sci. Data">
        <title>Genome assembly of the Korean intertidal mud-creeper Batillaria attramentaria.</title>
        <authorList>
            <person name="Patra A.K."/>
            <person name="Ho P.T."/>
            <person name="Jun S."/>
            <person name="Lee S.J."/>
            <person name="Kim Y."/>
            <person name="Won Y.J."/>
        </authorList>
    </citation>
    <scope>NUCLEOTIDE SEQUENCE [LARGE SCALE GENOMIC DNA]</scope>
    <source>
        <strain evidence="1">Wonlab-2016</strain>
    </source>
</reference>